<keyword evidence="3" id="KW-1185">Reference proteome</keyword>
<dbReference type="EMBL" id="JAHESC010000004">
    <property type="protein sequence ID" value="MBT1685787.1"/>
    <property type="molecule type" value="Genomic_DNA"/>
</dbReference>
<evidence type="ECO:0000313" key="2">
    <source>
        <dbReference type="EMBL" id="MBT1685787.1"/>
    </source>
</evidence>
<evidence type="ECO:0000313" key="3">
    <source>
        <dbReference type="Proteomes" id="UP001319180"/>
    </source>
</evidence>
<dbReference type="RefSeq" id="WP_254089039.1">
    <property type="nucleotide sequence ID" value="NZ_JAHESC010000004.1"/>
</dbReference>
<comment type="caution">
    <text evidence="2">The sequence shown here is derived from an EMBL/GenBank/DDBJ whole genome shotgun (WGS) entry which is preliminary data.</text>
</comment>
<reference evidence="2 3" key="1">
    <citation type="submission" date="2021-05" db="EMBL/GenBank/DDBJ databases">
        <title>A Polyphasic approach of four new species of the genus Ohtaekwangia: Ohtaekwangia histidinii sp. nov., Ohtaekwangia cretensis sp. nov., Ohtaekwangia indiensis sp. nov., Ohtaekwangia reichenbachii sp. nov. from diverse environment.</title>
        <authorList>
            <person name="Octaviana S."/>
        </authorList>
    </citation>
    <scope>NUCLEOTIDE SEQUENCE [LARGE SCALE GENOMIC DNA]</scope>
    <source>
        <strain evidence="2 3">PWU37</strain>
    </source>
</reference>
<sequence>MKTRILLSSFILAVLIPLLHPVSGQTVSANTKTQTSVHIDNDRYRWSQKTNGSEFNVELRGRVEVTDDDRDIKSLSDGGYLEISKTVFGSKRSVVIESQGGGKLKRSYYEGRTLASWEDGGKAWLADILPTVVRTTGISAEARVERFFRKGGATAVLNEINRLEGDGVRAQYAALLMKQPVPVAEYAGIIRSVSSKIDSDHYKAEFLRNNIGKFIQTKEASAAVFSATLQIESDHYRAGVIKEALRGDNVTQENITTALQAASEIESDHYITEVLTALLQKPNLSDVAMEKLIETTTAIESDHYKTEILKRALNKPNLSKRSYENLIESTRHVESDHYLSEIIKEMLSKKLTPEVIASTAQILGSIESDHYRSEVLGRLLKQESLNDDLLATTLDLCKAMDSDHYKSQVLQQAVAEVKTDGQLASVLQVVHSMDSDHYKTEVMTRAANRVKAGGTPLKDTYREVARSISSETYYGRVLRALD</sequence>
<evidence type="ECO:0000256" key="1">
    <source>
        <dbReference type="SAM" id="SignalP"/>
    </source>
</evidence>
<dbReference type="Proteomes" id="UP001319180">
    <property type="component" value="Unassembled WGS sequence"/>
</dbReference>
<proteinExistence type="predicted"/>
<organism evidence="2 3">
    <name type="scientific">Dawidia soli</name>
    <dbReference type="NCBI Taxonomy" id="2782352"/>
    <lineage>
        <taxon>Bacteria</taxon>
        <taxon>Pseudomonadati</taxon>
        <taxon>Bacteroidota</taxon>
        <taxon>Cytophagia</taxon>
        <taxon>Cytophagales</taxon>
        <taxon>Chryseotaleaceae</taxon>
        <taxon>Dawidia</taxon>
    </lineage>
</organism>
<dbReference type="AlphaFoldDB" id="A0AAP2D634"/>
<feature type="chain" id="PRO_5042886029" description="HEAT repeat domain-containing protein" evidence="1">
    <location>
        <begin position="25"/>
        <end position="482"/>
    </location>
</feature>
<evidence type="ECO:0008006" key="4">
    <source>
        <dbReference type="Google" id="ProtNLM"/>
    </source>
</evidence>
<gene>
    <name evidence="2" type="ORF">KK078_04430</name>
</gene>
<accession>A0AAP2D634</accession>
<keyword evidence="1" id="KW-0732">Signal</keyword>
<protein>
    <recommendedName>
        <fullName evidence="4">HEAT repeat domain-containing protein</fullName>
    </recommendedName>
</protein>
<feature type="signal peptide" evidence="1">
    <location>
        <begin position="1"/>
        <end position="24"/>
    </location>
</feature>
<name>A0AAP2D634_9BACT</name>